<evidence type="ECO:0000256" key="1">
    <source>
        <dbReference type="SAM" id="Phobius"/>
    </source>
</evidence>
<reference evidence="3 4" key="1">
    <citation type="submission" date="2024-09" db="EMBL/GenBank/DDBJ databases">
        <authorList>
            <person name="Sun Q."/>
            <person name="Mori K."/>
        </authorList>
    </citation>
    <scope>NUCLEOTIDE SEQUENCE [LARGE SCALE GENOMIC DNA]</scope>
    <source>
        <strain evidence="3 4">KCTC 23315</strain>
    </source>
</reference>
<dbReference type="InterPro" id="IPR002541">
    <property type="entry name" value="Cyt_c_assembly"/>
</dbReference>
<feature type="transmembrane region" description="Helical" evidence="1">
    <location>
        <begin position="34"/>
        <end position="51"/>
    </location>
</feature>
<protein>
    <submittedName>
        <fullName evidence="3">Inner membrane protein YpjD</fullName>
    </submittedName>
</protein>
<keyword evidence="1" id="KW-0812">Transmembrane</keyword>
<feature type="transmembrane region" description="Helical" evidence="1">
    <location>
        <begin position="177"/>
        <end position="200"/>
    </location>
</feature>
<keyword evidence="4" id="KW-1185">Reference proteome</keyword>
<evidence type="ECO:0000313" key="4">
    <source>
        <dbReference type="Proteomes" id="UP001589813"/>
    </source>
</evidence>
<evidence type="ECO:0000259" key="2">
    <source>
        <dbReference type="Pfam" id="PF01578"/>
    </source>
</evidence>
<proteinExistence type="predicted"/>
<dbReference type="RefSeq" id="WP_377241448.1">
    <property type="nucleotide sequence ID" value="NZ_JBHLXP010000001.1"/>
</dbReference>
<accession>A0ABV6BAC5</accession>
<dbReference type="PANTHER" id="PTHR38034">
    <property type="entry name" value="INNER MEMBRANE PROTEIN YPJD"/>
    <property type="match status" value="1"/>
</dbReference>
<feature type="domain" description="Cytochrome c assembly protein" evidence="2">
    <location>
        <begin position="44"/>
        <end position="264"/>
    </location>
</feature>
<dbReference type="InterPro" id="IPR052372">
    <property type="entry name" value="YpjD/HemX"/>
</dbReference>
<evidence type="ECO:0000313" key="3">
    <source>
        <dbReference type="EMBL" id="MFC0047831.1"/>
    </source>
</evidence>
<organism evidence="3 4">
    <name type="scientific">Rheinheimera tilapiae</name>
    <dbReference type="NCBI Taxonomy" id="875043"/>
    <lineage>
        <taxon>Bacteria</taxon>
        <taxon>Pseudomonadati</taxon>
        <taxon>Pseudomonadota</taxon>
        <taxon>Gammaproteobacteria</taxon>
        <taxon>Chromatiales</taxon>
        <taxon>Chromatiaceae</taxon>
        <taxon>Rheinheimera</taxon>
    </lineage>
</organism>
<dbReference type="EMBL" id="JBHLXP010000001">
    <property type="protein sequence ID" value="MFC0047831.1"/>
    <property type="molecule type" value="Genomic_DNA"/>
</dbReference>
<feature type="transmembrane region" description="Helical" evidence="1">
    <location>
        <begin position="212"/>
        <end position="232"/>
    </location>
</feature>
<feature type="transmembrane region" description="Helical" evidence="1">
    <location>
        <begin position="123"/>
        <end position="147"/>
    </location>
</feature>
<feature type="transmembrane region" description="Helical" evidence="1">
    <location>
        <begin position="238"/>
        <end position="256"/>
    </location>
</feature>
<keyword evidence="1" id="KW-1133">Transmembrane helix</keyword>
<comment type="caution">
    <text evidence="3">The sequence shown here is derived from an EMBL/GenBank/DDBJ whole genome shotgun (WGS) entry which is preliminary data.</text>
</comment>
<sequence length="265" mass="29054">MSAAFLPVLALLCYLVAAVIVSQRLYHADGPRLKLLFSVAIAGVVMHMLGLSQSLFTAEGQNFSLLNVSSLVCWLITAAFTVTALRTPILLLLPIVYGFAAMVQLAVILLPDAVQIQHFEHSPWLLTHIMVAFIAYVILIMATLYSFQVSLISQRLKQRTPLPSGTVLPPLMQAEQLLFRLILLGTVLLGITVFSGAVFGQDWFARHNIHKNVLSTLGFIVFGVLLAGHRLAGWRGRIANGLTMTGSLLLTLAYFGSRFVREVLL</sequence>
<name>A0ABV6BAC5_9GAMM</name>
<dbReference type="PANTHER" id="PTHR38034:SF1">
    <property type="entry name" value="INNER MEMBRANE PROTEIN YPJD"/>
    <property type="match status" value="1"/>
</dbReference>
<dbReference type="Proteomes" id="UP001589813">
    <property type="component" value="Unassembled WGS sequence"/>
</dbReference>
<dbReference type="Pfam" id="PF01578">
    <property type="entry name" value="Cytochrom_C_asm"/>
    <property type="match status" value="1"/>
</dbReference>
<keyword evidence="1" id="KW-0472">Membrane</keyword>
<feature type="transmembrane region" description="Helical" evidence="1">
    <location>
        <begin position="63"/>
        <end position="83"/>
    </location>
</feature>
<feature type="transmembrane region" description="Helical" evidence="1">
    <location>
        <begin position="89"/>
        <end position="111"/>
    </location>
</feature>
<gene>
    <name evidence="3" type="ORF">ACFFJP_05985</name>
</gene>